<dbReference type="Gene3D" id="3.30.450.20">
    <property type="entry name" value="PAS domain"/>
    <property type="match status" value="2"/>
</dbReference>
<dbReference type="AlphaFoldDB" id="A0A074TN86"/>
<dbReference type="OrthoDB" id="9796100at2"/>
<reference evidence="12 13" key="1">
    <citation type="submission" date="2014-03" db="EMBL/GenBank/DDBJ databases">
        <title>The draft genome sequence of Thioclava dalianensis DLFJ1-1.</title>
        <authorList>
            <person name="Lai Q."/>
            <person name="Shao Z."/>
        </authorList>
    </citation>
    <scope>NUCLEOTIDE SEQUENCE [LARGE SCALE GENOMIC DNA]</scope>
    <source>
        <strain evidence="12 13">DLFJ1-1</strain>
    </source>
</reference>
<dbReference type="Proteomes" id="UP000027725">
    <property type="component" value="Unassembled WGS sequence"/>
</dbReference>
<comment type="catalytic activity">
    <reaction evidence="1">
        <text>ATP + protein L-histidine = ADP + protein N-phospho-L-histidine.</text>
        <dbReference type="EC" id="2.7.13.3"/>
    </reaction>
</comment>
<dbReference type="InterPro" id="IPR035965">
    <property type="entry name" value="PAS-like_dom_sf"/>
</dbReference>
<evidence type="ECO:0000259" key="11">
    <source>
        <dbReference type="PROSITE" id="PS50110"/>
    </source>
</evidence>
<evidence type="ECO:0000256" key="3">
    <source>
        <dbReference type="ARBA" id="ARBA00022679"/>
    </source>
</evidence>
<dbReference type="EMBL" id="JHEH01000006">
    <property type="protein sequence ID" value="KEP70453.1"/>
    <property type="molecule type" value="Genomic_DNA"/>
</dbReference>
<evidence type="ECO:0000259" key="10">
    <source>
        <dbReference type="PROSITE" id="PS50109"/>
    </source>
</evidence>
<keyword evidence="8" id="KW-0597">Phosphoprotein</keyword>
<accession>A0A074TN86</accession>
<name>A0A074TN86_9RHOB</name>
<dbReference type="PROSITE" id="PS50110">
    <property type="entry name" value="RESPONSE_REGULATORY"/>
    <property type="match status" value="1"/>
</dbReference>
<dbReference type="Pfam" id="PF00072">
    <property type="entry name" value="Response_reg"/>
    <property type="match status" value="1"/>
</dbReference>
<feature type="domain" description="Response regulatory" evidence="11">
    <location>
        <begin position="525"/>
        <end position="634"/>
    </location>
</feature>
<dbReference type="PANTHER" id="PTHR43065:SF46">
    <property type="entry name" value="C4-DICARBOXYLATE TRANSPORT SENSOR PROTEIN DCTB"/>
    <property type="match status" value="1"/>
</dbReference>
<dbReference type="InterPro" id="IPR004358">
    <property type="entry name" value="Sig_transdc_His_kin-like_C"/>
</dbReference>
<keyword evidence="13" id="KW-1185">Reference proteome</keyword>
<comment type="caution">
    <text evidence="12">The sequence shown here is derived from an EMBL/GenBank/DDBJ whole genome shotgun (WGS) entry which is preliminary data.</text>
</comment>
<evidence type="ECO:0000256" key="6">
    <source>
        <dbReference type="ARBA" id="ARBA00022840"/>
    </source>
</evidence>
<dbReference type="Pfam" id="PF08448">
    <property type="entry name" value="PAS_4"/>
    <property type="match status" value="1"/>
</dbReference>
<gene>
    <name evidence="12" type="ORF">DL1_18085</name>
</gene>
<keyword evidence="7" id="KW-0902">Two-component regulatory system</keyword>
<dbReference type="PANTHER" id="PTHR43065">
    <property type="entry name" value="SENSOR HISTIDINE KINASE"/>
    <property type="match status" value="1"/>
</dbReference>
<keyword evidence="9" id="KW-0175">Coiled coil</keyword>
<dbReference type="SMART" id="SM00448">
    <property type="entry name" value="REC"/>
    <property type="match status" value="1"/>
</dbReference>
<dbReference type="InterPro" id="IPR003594">
    <property type="entry name" value="HATPase_dom"/>
</dbReference>
<feature type="domain" description="Histidine kinase" evidence="10">
    <location>
        <begin position="308"/>
        <end position="516"/>
    </location>
</feature>
<keyword evidence="5 12" id="KW-0418">Kinase</keyword>
<dbReference type="GO" id="GO:0004673">
    <property type="term" value="F:protein histidine kinase activity"/>
    <property type="evidence" value="ECO:0007669"/>
    <property type="project" value="UniProtKB-EC"/>
</dbReference>
<protein>
    <recommendedName>
        <fullName evidence="2">histidine kinase</fullName>
        <ecNumber evidence="2">2.7.13.3</ecNumber>
    </recommendedName>
</protein>
<dbReference type="Gene3D" id="3.40.50.2300">
    <property type="match status" value="1"/>
</dbReference>
<dbReference type="GO" id="GO:0000160">
    <property type="term" value="P:phosphorelay signal transduction system"/>
    <property type="evidence" value="ECO:0007669"/>
    <property type="project" value="UniProtKB-KW"/>
</dbReference>
<keyword evidence="6" id="KW-0067">ATP-binding</keyword>
<evidence type="ECO:0000256" key="4">
    <source>
        <dbReference type="ARBA" id="ARBA00022741"/>
    </source>
</evidence>
<dbReference type="PRINTS" id="PR00344">
    <property type="entry name" value="BCTRLSENSOR"/>
</dbReference>
<dbReference type="PROSITE" id="PS50109">
    <property type="entry name" value="HIS_KIN"/>
    <property type="match status" value="1"/>
</dbReference>
<dbReference type="GO" id="GO:0005524">
    <property type="term" value="F:ATP binding"/>
    <property type="evidence" value="ECO:0007669"/>
    <property type="project" value="UniProtKB-KW"/>
</dbReference>
<dbReference type="SUPFAM" id="SSF55874">
    <property type="entry name" value="ATPase domain of HSP90 chaperone/DNA topoisomerase II/histidine kinase"/>
    <property type="match status" value="1"/>
</dbReference>
<proteinExistence type="predicted"/>
<dbReference type="InterPro" id="IPR036890">
    <property type="entry name" value="HATPase_C_sf"/>
</dbReference>
<dbReference type="SUPFAM" id="SSF52172">
    <property type="entry name" value="CheY-like"/>
    <property type="match status" value="1"/>
</dbReference>
<dbReference type="Pfam" id="PF12860">
    <property type="entry name" value="PAS_7"/>
    <property type="match status" value="1"/>
</dbReference>
<dbReference type="eggNOG" id="COG0784">
    <property type="taxonomic scope" value="Bacteria"/>
</dbReference>
<feature type="modified residue" description="4-aspartylphosphate" evidence="8">
    <location>
        <position position="574"/>
    </location>
</feature>
<dbReference type="InterPro" id="IPR013656">
    <property type="entry name" value="PAS_4"/>
</dbReference>
<evidence type="ECO:0000313" key="13">
    <source>
        <dbReference type="Proteomes" id="UP000027725"/>
    </source>
</evidence>
<evidence type="ECO:0000256" key="9">
    <source>
        <dbReference type="SAM" id="Coils"/>
    </source>
</evidence>
<keyword evidence="4" id="KW-0547">Nucleotide-binding</keyword>
<sequence length="635" mass="68056">MVAERTDERLTRAGLNLIGQALSIFDSELRLAVSNAQYQHMFDLPETLTRSGASFEDTIRYLVGKGEYGPVEDIEAAVRDRVDTARAFAPHYMERTRANGRTISVEGAPLPQGGWITVYTDITEIKRQEALLRARSEELSEQVLDHAEALSAANRALAATNAALEEAKRELTLTEARTRQVTEMMPAHIAHVDRDFIYTFSNRKLSSVMPGSQPDVVGLPVQAALGAETFARIRPGFERALAGEPGVTEITHEPSGRRIRIALTPDQTSDTEVGGVFILSTDVTHEAQTRAALAQTAKRELAAKLSSGLAHDFANLLTIILGLQGRLERMDGLPGEAEEAVRATLAAARRGGILLDRLASMSAPRALRPQAVRLPDLLEDLVAMARPTLGTAVALSVAPRDLDAPILLDPGPLQDSLLNLVLNAKDAMSASGGTIRITAHPVRDTWVEISVCDDGPGFSEAALRHALDPFFTTKGAKGSGLGLSMVYDQTKLAGGTVRLHNTAQGAQVTLRLPLRPAPPKIAPMMILLVEDDPEIRATIREMLRGMEHTVVEAGSAAEAEALLTLPDIDLVLSDIQLAGERTGIDLARTVGTRCRMALITSLPPGDPLRAAAPCPVLTKPFVAAELAALLSGVTP</sequence>
<evidence type="ECO:0000256" key="8">
    <source>
        <dbReference type="PROSITE-ProRule" id="PRU00169"/>
    </source>
</evidence>
<dbReference type="InterPro" id="IPR011006">
    <property type="entry name" value="CheY-like_superfamily"/>
</dbReference>
<dbReference type="EC" id="2.7.13.3" evidence="2"/>
<evidence type="ECO:0000256" key="7">
    <source>
        <dbReference type="ARBA" id="ARBA00023012"/>
    </source>
</evidence>
<dbReference type="InterPro" id="IPR001789">
    <property type="entry name" value="Sig_transdc_resp-reg_receiver"/>
</dbReference>
<dbReference type="Gene3D" id="3.30.565.10">
    <property type="entry name" value="Histidine kinase-like ATPase, C-terminal domain"/>
    <property type="match status" value="1"/>
</dbReference>
<organism evidence="12 13">
    <name type="scientific">Thioclava dalianensis</name>
    <dbReference type="NCBI Taxonomy" id="1185766"/>
    <lineage>
        <taxon>Bacteria</taxon>
        <taxon>Pseudomonadati</taxon>
        <taxon>Pseudomonadota</taxon>
        <taxon>Alphaproteobacteria</taxon>
        <taxon>Rhodobacterales</taxon>
        <taxon>Paracoccaceae</taxon>
        <taxon>Thioclava</taxon>
    </lineage>
</organism>
<keyword evidence="3" id="KW-0808">Transferase</keyword>
<dbReference type="eggNOG" id="COG4191">
    <property type="taxonomic scope" value="Bacteria"/>
</dbReference>
<dbReference type="SMART" id="SM00387">
    <property type="entry name" value="HATPase_c"/>
    <property type="match status" value="1"/>
</dbReference>
<evidence type="ECO:0000256" key="5">
    <source>
        <dbReference type="ARBA" id="ARBA00022777"/>
    </source>
</evidence>
<dbReference type="SUPFAM" id="SSF55785">
    <property type="entry name" value="PYP-like sensor domain (PAS domain)"/>
    <property type="match status" value="1"/>
</dbReference>
<evidence type="ECO:0000313" key="12">
    <source>
        <dbReference type="EMBL" id="KEP70453.1"/>
    </source>
</evidence>
<dbReference type="Pfam" id="PF02518">
    <property type="entry name" value="HATPase_c"/>
    <property type="match status" value="1"/>
</dbReference>
<evidence type="ECO:0000256" key="2">
    <source>
        <dbReference type="ARBA" id="ARBA00012438"/>
    </source>
</evidence>
<dbReference type="STRING" id="1185766.SAMN05216224_10431"/>
<evidence type="ECO:0000256" key="1">
    <source>
        <dbReference type="ARBA" id="ARBA00000085"/>
    </source>
</evidence>
<dbReference type="InterPro" id="IPR005467">
    <property type="entry name" value="His_kinase_dom"/>
</dbReference>
<feature type="coiled-coil region" evidence="9">
    <location>
        <begin position="122"/>
        <end position="184"/>
    </location>
</feature>
<dbReference type="RefSeq" id="WP_038064415.1">
    <property type="nucleotide sequence ID" value="NZ_FOVB01000004.1"/>
</dbReference>